<feature type="non-terminal residue" evidence="2">
    <location>
        <position position="1"/>
    </location>
</feature>
<feature type="compositionally biased region" description="Low complexity" evidence="1">
    <location>
        <begin position="496"/>
        <end position="508"/>
    </location>
</feature>
<dbReference type="Pfam" id="PF02112">
    <property type="entry name" value="PDEase_II"/>
    <property type="match status" value="2"/>
</dbReference>
<dbReference type="Gene3D" id="3.60.15.10">
    <property type="entry name" value="Ribonuclease Z/Hydroxyacylglutathione hydrolase-like"/>
    <property type="match status" value="1"/>
</dbReference>
<dbReference type="InterPro" id="IPR036866">
    <property type="entry name" value="RibonucZ/Hydroxyglut_hydro"/>
</dbReference>
<reference evidence="2" key="1">
    <citation type="journal article" date="2020" name="Phytopathology">
        <title>Genome sequence of the chestnut blight fungus Cryphonectria parasitica EP155: A fundamental resource for an archetypical invasive plant pathogen.</title>
        <authorList>
            <person name="Crouch J.A."/>
            <person name="Dawe A."/>
            <person name="Aerts A."/>
            <person name="Barry K."/>
            <person name="Churchill A.C.L."/>
            <person name="Grimwood J."/>
            <person name="Hillman B."/>
            <person name="Milgroom M.G."/>
            <person name="Pangilinan J."/>
            <person name="Smith M."/>
            <person name="Salamov A."/>
            <person name="Schmutz J."/>
            <person name="Yadav J."/>
            <person name="Grigoriev I.V."/>
            <person name="Nuss D."/>
        </authorList>
    </citation>
    <scope>NUCLEOTIDE SEQUENCE</scope>
    <source>
        <strain evidence="2">EP155</strain>
    </source>
</reference>
<dbReference type="GO" id="GO:0004115">
    <property type="term" value="F:3',5'-cyclic-AMP phosphodiesterase activity"/>
    <property type="evidence" value="ECO:0007669"/>
    <property type="project" value="InterPro"/>
</dbReference>
<sequence length="579" mass="62002">ATAPEAALQIIILGSQGGPLESNCTAFLVRSLASGWRKGSLMAVDAGVHLGAITRILEETQPPDLGKTEEFALPFVLQTGPFAGLKVHSASAKTNAARIQGDLVDTYLITHPHLDHISGFVINTAGLAGPRRKKLAGLPATIQALKTHIFNNVIWPNLSDEDHGAGLFTYLRLNEGGSPAMGNLDGYLEFNEGLAVKTWSVSHGHLIERQPHRGSGSNTRYGSLDASSGPLAFGTGMLSPRSIAHHTSSPGLANYFQQHQLSLAHERAQSILPGSGAPSGGRGPAGLSLSGGHSPTEIPCVYDSSSFFIRDVETGAEVLIFGDVEADSISMHPRNLLIWQEAAPKIAAGKLKAILIECSYDDSRPTDRLFGHLTPSFLIQEMTALAEEVRAFKTRQATEPKEPEDLRRGGKRKRDMMDDLTIAGRRRATKVVTRDWGNMSTTSEEPVSPRTIKASWLSGQPPHGRMEAKTASESPPPSSAPAVQLSVGNLARHHTTTSSPSPGTTSASQAPLRPVLAARDHPAQLSGVKVVVIHMKDTLDDDPPIGDTILEELREHESFMETPLGCEWVISESGQSLLL</sequence>
<feature type="region of interest" description="Disordered" evidence="1">
    <location>
        <begin position="392"/>
        <end position="483"/>
    </location>
</feature>
<evidence type="ECO:0000256" key="1">
    <source>
        <dbReference type="SAM" id="MobiDB-lite"/>
    </source>
</evidence>
<protein>
    <submittedName>
        <fullName evidence="2">Uncharacterized protein</fullName>
    </submittedName>
</protein>
<feature type="region of interest" description="Disordered" evidence="1">
    <location>
        <begin position="271"/>
        <end position="290"/>
    </location>
</feature>
<proteinExistence type="predicted"/>
<dbReference type="AlphaFoldDB" id="A0A9P4YAI8"/>
<feature type="non-terminal residue" evidence="2">
    <location>
        <position position="579"/>
    </location>
</feature>
<dbReference type="OrthoDB" id="258495at2759"/>
<dbReference type="GO" id="GO:0047555">
    <property type="term" value="F:3',5'-cyclic-GMP phosphodiesterase activity"/>
    <property type="evidence" value="ECO:0007669"/>
    <property type="project" value="TreeGrafter"/>
</dbReference>
<dbReference type="PANTHER" id="PTHR28283:SF1">
    <property type="entry name" value="3',5'-CYCLIC-NUCLEOTIDE PHOSPHODIESTERASE 1"/>
    <property type="match status" value="1"/>
</dbReference>
<dbReference type="PRINTS" id="PR00388">
    <property type="entry name" value="PDIESTERASE2"/>
</dbReference>
<dbReference type="GO" id="GO:0006198">
    <property type="term" value="P:cAMP catabolic process"/>
    <property type="evidence" value="ECO:0007669"/>
    <property type="project" value="InterPro"/>
</dbReference>
<dbReference type="RefSeq" id="XP_040780762.1">
    <property type="nucleotide sequence ID" value="XM_040916068.1"/>
</dbReference>
<dbReference type="EMBL" id="MU032344">
    <property type="protein sequence ID" value="KAF3769801.1"/>
    <property type="molecule type" value="Genomic_DNA"/>
</dbReference>
<accession>A0A9P4YAI8</accession>
<comment type="caution">
    <text evidence="2">The sequence shown here is derived from an EMBL/GenBank/DDBJ whole genome shotgun (WGS) entry which is preliminary data.</text>
</comment>
<feature type="region of interest" description="Disordered" evidence="1">
    <location>
        <begin position="491"/>
        <end position="510"/>
    </location>
</feature>
<dbReference type="GO" id="GO:1902660">
    <property type="term" value="P:negative regulation of glucose mediated signaling pathway"/>
    <property type="evidence" value="ECO:0007669"/>
    <property type="project" value="TreeGrafter"/>
</dbReference>
<evidence type="ECO:0000313" key="2">
    <source>
        <dbReference type="EMBL" id="KAF3769801.1"/>
    </source>
</evidence>
<dbReference type="PANTHER" id="PTHR28283">
    <property type="entry name" value="3',5'-CYCLIC-NUCLEOTIDE PHOSPHODIESTERASE 1"/>
    <property type="match status" value="1"/>
</dbReference>
<gene>
    <name evidence="2" type="ORF">M406DRAFT_237847</name>
</gene>
<dbReference type="CDD" id="cd07735">
    <property type="entry name" value="class_II_PDE_MBL-fold"/>
    <property type="match status" value="1"/>
</dbReference>
<name>A0A9P4YAI8_CRYP1</name>
<dbReference type="SUPFAM" id="SSF56281">
    <property type="entry name" value="Metallo-hydrolase/oxidoreductase"/>
    <property type="match status" value="1"/>
</dbReference>
<dbReference type="Proteomes" id="UP000803844">
    <property type="component" value="Unassembled WGS sequence"/>
</dbReference>
<feature type="compositionally biased region" description="Basic and acidic residues" evidence="1">
    <location>
        <begin position="392"/>
        <end position="408"/>
    </location>
</feature>
<keyword evidence="3" id="KW-1185">Reference proteome</keyword>
<organism evidence="2 3">
    <name type="scientific">Cryphonectria parasitica (strain ATCC 38755 / EP155)</name>
    <dbReference type="NCBI Taxonomy" id="660469"/>
    <lineage>
        <taxon>Eukaryota</taxon>
        <taxon>Fungi</taxon>
        <taxon>Dikarya</taxon>
        <taxon>Ascomycota</taxon>
        <taxon>Pezizomycotina</taxon>
        <taxon>Sordariomycetes</taxon>
        <taxon>Sordariomycetidae</taxon>
        <taxon>Diaporthales</taxon>
        <taxon>Cryphonectriaceae</taxon>
        <taxon>Cryphonectria-Endothia species complex</taxon>
        <taxon>Cryphonectria</taxon>
    </lineage>
</organism>
<evidence type="ECO:0000313" key="3">
    <source>
        <dbReference type="Proteomes" id="UP000803844"/>
    </source>
</evidence>
<dbReference type="InterPro" id="IPR000396">
    <property type="entry name" value="Pdiesterase2"/>
</dbReference>
<dbReference type="GeneID" id="63833197"/>